<evidence type="ECO:0000313" key="9">
    <source>
        <dbReference type="EMBL" id="KAF2248593.1"/>
    </source>
</evidence>
<feature type="region of interest" description="Disordered" evidence="8">
    <location>
        <begin position="1"/>
        <end position="156"/>
    </location>
</feature>
<dbReference type="Pfam" id="PF13365">
    <property type="entry name" value="Trypsin_2"/>
    <property type="match status" value="1"/>
</dbReference>
<feature type="compositionally biased region" description="Polar residues" evidence="8">
    <location>
        <begin position="136"/>
        <end position="156"/>
    </location>
</feature>
<keyword evidence="6 7" id="KW-0720">Serine protease</keyword>
<dbReference type="PANTHER" id="PTHR15462">
    <property type="entry name" value="SERINE PROTEASE"/>
    <property type="match status" value="1"/>
</dbReference>
<dbReference type="GeneID" id="54575613"/>
<dbReference type="GO" id="GO:0006508">
    <property type="term" value="P:proteolysis"/>
    <property type="evidence" value="ECO:0007669"/>
    <property type="project" value="UniProtKB-KW"/>
</dbReference>
<dbReference type="AlphaFoldDB" id="A0A6A6IGD4"/>
<evidence type="ECO:0000256" key="5">
    <source>
        <dbReference type="ARBA" id="ARBA00022801"/>
    </source>
</evidence>
<evidence type="ECO:0000313" key="10">
    <source>
        <dbReference type="Proteomes" id="UP000800094"/>
    </source>
</evidence>
<dbReference type="Gene3D" id="2.40.10.10">
    <property type="entry name" value="Trypsin-like serine proteases"/>
    <property type="match status" value="2"/>
</dbReference>
<dbReference type="EC" id="3.4.21.-" evidence="7"/>
<accession>A0A6A6IGD4</accession>
<dbReference type="SUPFAM" id="SSF50494">
    <property type="entry name" value="Trypsin-like serine proteases"/>
    <property type="match status" value="1"/>
</dbReference>
<dbReference type="InterPro" id="IPR008256">
    <property type="entry name" value="Peptidase_S1B"/>
</dbReference>
<feature type="compositionally biased region" description="Basic and acidic residues" evidence="8">
    <location>
        <begin position="98"/>
        <end position="109"/>
    </location>
</feature>
<evidence type="ECO:0000256" key="4">
    <source>
        <dbReference type="ARBA" id="ARBA00022729"/>
    </source>
</evidence>
<dbReference type="EMBL" id="ML987196">
    <property type="protein sequence ID" value="KAF2248593.1"/>
    <property type="molecule type" value="Genomic_DNA"/>
</dbReference>
<dbReference type="PRINTS" id="PR00839">
    <property type="entry name" value="V8PROTEASE"/>
</dbReference>
<dbReference type="OrthoDB" id="3693942at2759"/>
<keyword evidence="5 7" id="KW-0378">Hydrolase</keyword>
<dbReference type="InterPro" id="IPR043504">
    <property type="entry name" value="Peptidase_S1_PA_chymotrypsin"/>
</dbReference>
<dbReference type="InterPro" id="IPR009003">
    <property type="entry name" value="Peptidase_S1_PA"/>
</dbReference>
<evidence type="ECO:0000256" key="2">
    <source>
        <dbReference type="ARBA" id="ARBA00008764"/>
    </source>
</evidence>
<keyword evidence="3 7" id="KW-0645">Protease</keyword>
<proteinExistence type="inferred from homology"/>
<keyword evidence="10" id="KW-1185">Reference proteome</keyword>
<evidence type="ECO:0000256" key="1">
    <source>
        <dbReference type="ARBA" id="ARBA00007664"/>
    </source>
</evidence>
<dbReference type="InterPro" id="IPR050966">
    <property type="entry name" value="Glutamyl_endopeptidase"/>
</dbReference>
<evidence type="ECO:0000256" key="3">
    <source>
        <dbReference type="ARBA" id="ARBA00022670"/>
    </source>
</evidence>
<comment type="similarity">
    <text evidence="2 7">Belongs to the peptidase S1B family.</text>
</comment>
<evidence type="ECO:0000256" key="7">
    <source>
        <dbReference type="RuleBase" id="RU004296"/>
    </source>
</evidence>
<dbReference type="RefSeq" id="XP_033683597.1">
    <property type="nucleotide sequence ID" value="XM_033822283.1"/>
</dbReference>
<dbReference type="PANTHER" id="PTHR15462:SF8">
    <property type="entry name" value="SERINE PROTEASE"/>
    <property type="match status" value="1"/>
</dbReference>
<dbReference type="Proteomes" id="UP000800094">
    <property type="component" value="Unassembled WGS sequence"/>
</dbReference>
<protein>
    <recommendedName>
        <fullName evidence="7">Serine protease</fullName>
        <ecNumber evidence="7">3.4.21.-</ecNumber>
    </recommendedName>
</protein>
<sequence length="1033" mass="110331">MAVSLDGSPKDASNGVEGTPSLKNDASVKPDLKPVLNKPLPSKQPAPEPVDATTKEPLSNFPEPPPTSTNGVENLDPLSKGQTNGGVDVDPNGLLEESPSRRPLKDTVGDHTMSSKLPPGPLVKESKPDVPKPPETVSSPSVGLSTGSTGTQVSNGNALTTRIGVWDLDGEAFVNEMPPESAESIYSVNPGTESVIGTDDRVIVPRKDFMQGGKYRSIVKLFLRYAGSGDGERPWAMATGWLIRPDLLVTAGHCAFDWSYEQGHLTNVKAYIGYCGRESIQDRSYDVQGRISIRVATTSLWLESGTNKPRDVSYILLKTPFENVVPFAFKDTPLSGSYDLGVVGYPGDLMKMSTREKGACMYEMYFKTEYDILKSRDKMLEYEIDTFGGNSGSPVLRLTDMASIGVHVYGGQRNSASIINGKYGNDFASYIAAIDAVSNHQSKDASIAVTQAVRDTWLTWAMVPSNTTGTESGFISDDQEPNRDVQEDLFGFLRQALAAAAPIADTVLQTALPLALGPIGIPVGALAGVALNAAGRLAKQGSAGAESTVTYSFDGVAERAVLGEAALAAIVHLGAKRCEEEGLFTTMGDIVKKIAPVVTRVAPKVLTAIAEPALRIGLDELRKSQLGTTESAYPPIREMKSLATEKNHRVFGAKPVDVTSEAFIRGLADSVTVQDAESFLGTVMGIGNLIGKGLRIAAPILQAVAQEGLAQLASGTESELEQQTSSFDGLTHRVIVGEAALQALMQMPVAKLQSEGIFEIMKKVITTVGPAVIKTAPMVIKTVGPIVADILAQREESAFGSVYGQRIRPSNKEAEAFMADLASMSGEMETTTPVPTTDPLPNPPLLVIAGFVAIPKAMARQVLSSEDPNWRTLVQAAKQGRLAQWGPNPGIRSLLRTLLNAPYQCYYRALQAANNGNLAGAPPLTAASAKAIFGLGTDHKWLFYGAKFTGPNGPPANNTIDIFDAYKAAGDGSPAISFDDQDLEIEIPSPYDVQVIMAWAQLEQMAKFVICTFTRRFVQGMGAASYDDCMTFW</sequence>
<comment type="similarity">
    <text evidence="1">Belongs to the peptidase S1 family.</text>
</comment>
<organism evidence="9 10">
    <name type="scientific">Trematosphaeria pertusa</name>
    <dbReference type="NCBI Taxonomy" id="390896"/>
    <lineage>
        <taxon>Eukaryota</taxon>
        <taxon>Fungi</taxon>
        <taxon>Dikarya</taxon>
        <taxon>Ascomycota</taxon>
        <taxon>Pezizomycotina</taxon>
        <taxon>Dothideomycetes</taxon>
        <taxon>Pleosporomycetidae</taxon>
        <taxon>Pleosporales</taxon>
        <taxon>Massarineae</taxon>
        <taxon>Trematosphaeriaceae</taxon>
        <taxon>Trematosphaeria</taxon>
    </lineage>
</organism>
<evidence type="ECO:0000256" key="8">
    <source>
        <dbReference type="SAM" id="MobiDB-lite"/>
    </source>
</evidence>
<name>A0A6A6IGD4_9PLEO</name>
<keyword evidence="4" id="KW-0732">Signal</keyword>
<dbReference type="GO" id="GO:0004252">
    <property type="term" value="F:serine-type endopeptidase activity"/>
    <property type="evidence" value="ECO:0007669"/>
    <property type="project" value="InterPro"/>
</dbReference>
<reference evidence="9" key="1">
    <citation type="journal article" date="2020" name="Stud. Mycol.">
        <title>101 Dothideomycetes genomes: a test case for predicting lifestyles and emergence of pathogens.</title>
        <authorList>
            <person name="Haridas S."/>
            <person name="Albert R."/>
            <person name="Binder M."/>
            <person name="Bloem J."/>
            <person name="Labutti K."/>
            <person name="Salamov A."/>
            <person name="Andreopoulos B."/>
            <person name="Baker S."/>
            <person name="Barry K."/>
            <person name="Bills G."/>
            <person name="Bluhm B."/>
            <person name="Cannon C."/>
            <person name="Castanera R."/>
            <person name="Culley D."/>
            <person name="Daum C."/>
            <person name="Ezra D."/>
            <person name="Gonzalez J."/>
            <person name="Henrissat B."/>
            <person name="Kuo A."/>
            <person name="Liang C."/>
            <person name="Lipzen A."/>
            <person name="Lutzoni F."/>
            <person name="Magnuson J."/>
            <person name="Mondo S."/>
            <person name="Nolan M."/>
            <person name="Ohm R."/>
            <person name="Pangilinan J."/>
            <person name="Park H.-J."/>
            <person name="Ramirez L."/>
            <person name="Alfaro M."/>
            <person name="Sun H."/>
            <person name="Tritt A."/>
            <person name="Yoshinaga Y."/>
            <person name="Zwiers L.-H."/>
            <person name="Turgeon B."/>
            <person name="Goodwin S."/>
            <person name="Spatafora J."/>
            <person name="Crous P."/>
            <person name="Grigoriev I."/>
        </authorList>
    </citation>
    <scope>NUCLEOTIDE SEQUENCE</scope>
    <source>
        <strain evidence="9">CBS 122368</strain>
    </source>
</reference>
<dbReference type="InterPro" id="IPR018114">
    <property type="entry name" value="TRYPSIN_HIS"/>
</dbReference>
<gene>
    <name evidence="9" type="ORF">BU26DRAFT_338705</name>
</gene>
<evidence type="ECO:0000256" key="6">
    <source>
        <dbReference type="ARBA" id="ARBA00022825"/>
    </source>
</evidence>
<dbReference type="PROSITE" id="PS00134">
    <property type="entry name" value="TRYPSIN_HIS"/>
    <property type="match status" value="1"/>
</dbReference>